<proteinExistence type="predicted"/>
<evidence type="ECO:0000313" key="2">
    <source>
        <dbReference type="EMBL" id="TEB34844.1"/>
    </source>
</evidence>
<evidence type="ECO:0000256" key="1">
    <source>
        <dbReference type="SAM" id="MobiDB-lite"/>
    </source>
</evidence>
<comment type="caution">
    <text evidence="2">The sequence shown here is derived from an EMBL/GenBank/DDBJ whole genome shotgun (WGS) entry which is preliminary data.</text>
</comment>
<feature type="compositionally biased region" description="Pro residues" evidence="1">
    <location>
        <begin position="136"/>
        <end position="148"/>
    </location>
</feature>
<dbReference type="EMBL" id="QPFP01000008">
    <property type="protein sequence ID" value="TEB34844.1"/>
    <property type="molecule type" value="Genomic_DNA"/>
</dbReference>
<feature type="region of interest" description="Disordered" evidence="1">
    <location>
        <begin position="389"/>
        <end position="422"/>
    </location>
</feature>
<gene>
    <name evidence="2" type="ORF">FA13DRAFT_1788464</name>
</gene>
<accession>A0A4Y7TLL5</accession>
<reference evidence="2 3" key="1">
    <citation type="journal article" date="2019" name="Nat. Ecol. Evol.">
        <title>Megaphylogeny resolves global patterns of mushroom evolution.</title>
        <authorList>
            <person name="Varga T."/>
            <person name="Krizsan K."/>
            <person name="Foldi C."/>
            <person name="Dima B."/>
            <person name="Sanchez-Garcia M."/>
            <person name="Sanchez-Ramirez S."/>
            <person name="Szollosi G.J."/>
            <person name="Szarkandi J.G."/>
            <person name="Papp V."/>
            <person name="Albert L."/>
            <person name="Andreopoulos W."/>
            <person name="Angelini C."/>
            <person name="Antonin V."/>
            <person name="Barry K.W."/>
            <person name="Bougher N.L."/>
            <person name="Buchanan P."/>
            <person name="Buyck B."/>
            <person name="Bense V."/>
            <person name="Catcheside P."/>
            <person name="Chovatia M."/>
            <person name="Cooper J."/>
            <person name="Damon W."/>
            <person name="Desjardin D."/>
            <person name="Finy P."/>
            <person name="Geml J."/>
            <person name="Haridas S."/>
            <person name="Hughes K."/>
            <person name="Justo A."/>
            <person name="Karasinski D."/>
            <person name="Kautmanova I."/>
            <person name="Kiss B."/>
            <person name="Kocsube S."/>
            <person name="Kotiranta H."/>
            <person name="LaButti K.M."/>
            <person name="Lechner B.E."/>
            <person name="Liimatainen K."/>
            <person name="Lipzen A."/>
            <person name="Lukacs Z."/>
            <person name="Mihaltcheva S."/>
            <person name="Morgado L.N."/>
            <person name="Niskanen T."/>
            <person name="Noordeloos M.E."/>
            <person name="Ohm R.A."/>
            <person name="Ortiz-Santana B."/>
            <person name="Ovrebo C."/>
            <person name="Racz N."/>
            <person name="Riley R."/>
            <person name="Savchenko A."/>
            <person name="Shiryaev A."/>
            <person name="Soop K."/>
            <person name="Spirin V."/>
            <person name="Szebenyi C."/>
            <person name="Tomsovsky M."/>
            <person name="Tulloss R.E."/>
            <person name="Uehling J."/>
            <person name="Grigoriev I.V."/>
            <person name="Vagvolgyi C."/>
            <person name="Papp T."/>
            <person name="Martin F.M."/>
            <person name="Miettinen O."/>
            <person name="Hibbett D.S."/>
            <person name="Nagy L.G."/>
        </authorList>
    </citation>
    <scope>NUCLEOTIDE SEQUENCE [LARGE SCALE GENOMIC DNA]</scope>
    <source>
        <strain evidence="2 3">FP101781</strain>
    </source>
</reference>
<sequence>MPPPDSLMLASSPGSQFGPPPPPQLFEHFTPELQAQLWQYQAQLEGAVADGASRAPPPPLGLLASSLLGNLNLQHVATPSSAGSATPVSSLSTSTSFTGASSFAPPPTLQSTSSISSTSASGVPSQACLTNSQSTLPPPPRQPPPPWPSSSFPPTERVPAHSGSLYAIPASVKLSSEAIYLELQHAERHIHDLKHHTTSLQRQGDWLHRELVSAKGVMDGVLTDLEEKKGLMMQEFESTWKRLRAEWASQATVVEEGANNGDDKSDGGDGMGRSTGKKKKHVHPTVSKLLTETFCLFLGVSKLTQDHLLITSKEELAKLLAKKWVDLPFINGSKKIWQLLNHLFKHATEKGYKYIPHLDAGLRTLVPGELRKKFNDKFAYLKKSANKKRKGKKKAKGEGDEEEEEEGEEEEEEEDCGNHALGKLMQRMSDDEAVKKLVDGKWEKVRGQFMSRALTWCGEIVQY</sequence>
<name>A0A4Y7TLL5_COPMI</name>
<feature type="region of interest" description="Disordered" evidence="1">
    <location>
        <begin position="254"/>
        <end position="282"/>
    </location>
</feature>
<feature type="region of interest" description="Disordered" evidence="1">
    <location>
        <begin position="78"/>
        <end position="158"/>
    </location>
</feature>
<dbReference type="Proteomes" id="UP000298030">
    <property type="component" value="Unassembled WGS sequence"/>
</dbReference>
<feature type="compositionally biased region" description="Acidic residues" evidence="1">
    <location>
        <begin position="399"/>
        <end position="415"/>
    </location>
</feature>
<feature type="region of interest" description="Disordered" evidence="1">
    <location>
        <begin position="1"/>
        <end position="25"/>
    </location>
</feature>
<organism evidence="2 3">
    <name type="scientific">Coprinellus micaceus</name>
    <name type="common">Glistening ink-cap mushroom</name>
    <name type="synonym">Coprinus micaceus</name>
    <dbReference type="NCBI Taxonomy" id="71717"/>
    <lineage>
        <taxon>Eukaryota</taxon>
        <taxon>Fungi</taxon>
        <taxon>Dikarya</taxon>
        <taxon>Basidiomycota</taxon>
        <taxon>Agaricomycotina</taxon>
        <taxon>Agaricomycetes</taxon>
        <taxon>Agaricomycetidae</taxon>
        <taxon>Agaricales</taxon>
        <taxon>Agaricineae</taxon>
        <taxon>Psathyrellaceae</taxon>
        <taxon>Coprinellus</taxon>
    </lineage>
</organism>
<protein>
    <submittedName>
        <fullName evidence="2">Uncharacterized protein</fullName>
    </submittedName>
</protein>
<keyword evidence="3" id="KW-1185">Reference proteome</keyword>
<feature type="compositionally biased region" description="Low complexity" evidence="1">
    <location>
        <begin position="83"/>
        <end position="125"/>
    </location>
</feature>
<dbReference type="AlphaFoldDB" id="A0A4Y7TLL5"/>
<evidence type="ECO:0000313" key="3">
    <source>
        <dbReference type="Proteomes" id="UP000298030"/>
    </source>
</evidence>